<reference evidence="1 2" key="1">
    <citation type="journal article" date="2016" name="PLoS Pathog.">
        <title>Biosynthesis of antibiotic leucinostatins in bio-control fungus Purpureocillium lilacinum and their inhibition on phytophthora revealed by genome mining.</title>
        <authorList>
            <person name="Wang G."/>
            <person name="Liu Z."/>
            <person name="Lin R."/>
            <person name="Li E."/>
            <person name="Mao Z."/>
            <person name="Ling J."/>
            <person name="Yang Y."/>
            <person name="Yin W.B."/>
            <person name="Xie B."/>
        </authorList>
    </citation>
    <scope>NUCLEOTIDE SEQUENCE [LARGE SCALE GENOMIC DNA]</scope>
    <source>
        <strain evidence="1">170</strain>
    </source>
</reference>
<evidence type="ECO:0000313" key="2">
    <source>
        <dbReference type="Proteomes" id="UP000078397"/>
    </source>
</evidence>
<proteinExistence type="predicted"/>
<dbReference type="KEGG" id="pchm:VFPPC_10261"/>
<dbReference type="OrthoDB" id="4775141at2759"/>
<dbReference type="Proteomes" id="UP000078397">
    <property type="component" value="Unassembled WGS sequence"/>
</dbReference>
<comment type="caution">
    <text evidence="1">The sequence shown here is derived from an EMBL/GenBank/DDBJ whole genome shotgun (WGS) entry which is preliminary data.</text>
</comment>
<organism evidence="1 2">
    <name type="scientific">Pochonia chlamydosporia 170</name>
    <dbReference type="NCBI Taxonomy" id="1380566"/>
    <lineage>
        <taxon>Eukaryota</taxon>
        <taxon>Fungi</taxon>
        <taxon>Dikarya</taxon>
        <taxon>Ascomycota</taxon>
        <taxon>Pezizomycotina</taxon>
        <taxon>Sordariomycetes</taxon>
        <taxon>Hypocreomycetidae</taxon>
        <taxon>Hypocreales</taxon>
        <taxon>Clavicipitaceae</taxon>
        <taxon>Pochonia</taxon>
    </lineage>
</organism>
<gene>
    <name evidence="1" type="ORF">VFPPC_10261</name>
</gene>
<dbReference type="EMBL" id="LSBJ02000010">
    <property type="protein sequence ID" value="OAQ59232.1"/>
    <property type="molecule type" value="Genomic_DNA"/>
</dbReference>
<sequence>MAYASDVTSSEIRLDFFYDLQQREFIIRFESRSQTAAYQTKNNEARIFDDRRYEAWLPMTREMRYLRSSSLGMAVVFDSEDTAKKWRDKSVLGDLVTFDRGVHGVFFNRSWTQAKLRERIGDFRQSLVVPYPTGDGVTRPVSREGRPTPERTGIDVGVIDVAATRQSERAVW</sequence>
<accession>A0A179F1E0</accession>
<protein>
    <submittedName>
        <fullName evidence="1">Uncharacterized protein</fullName>
    </submittedName>
</protein>
<evidence type="ECO:0000313" key="1">
    <source>
        <dbReference type="EMBL" id="OAQ59232.1"/>
    </source>
</evidence>
<keyword evidence="2" id="KW-1185">Reference proteome</keyword>
<name>A0A179F1E0_METCM</name>
<dbReference type="RefSeq" id="XP_018137287.1">
    <property type="nucleotide sequence ID" value="XM_018288658.1"/>
</dbReference>
<dbReference type="GeneID" id="28852652"/>
<dbReference type="AlphaFoldDB" id="A0A179F1E0"/>